<dbReference type="Proteomes" id="UP000781958">
    <property type="component" value="Unassembled WGS sequence"/>
</dbReference>
<dbReference type="Gene3D" id="3.40.50.1110">
    <property type="entry name" value="SGNH hydrolase"/>
    <property type="match status" value="1"/>
</dbReference>
<gene>
    <name evidence="1" type="ORF">J2851_004093</name>
</gene>
<organism evidence="1 2">
    <name type="scientific">Azospirillum rugosum</name>
    <dbReference type="NCBI Taxonomy" id="416170"/>
    <lineage>
        <taxon>Bacteria</taxon>
        <taxon>Pseudomonadati</taxon>
        <taxon>Pseudomonadota</taxon>
        <taxon>Alphaproteobacteria</taxon>
        <taxon>Rhodospirillales</taxon>
        <taxon>Azospirillaceae</taxon>
        <taxon>Azospirillum</taxon>
    </lineage>
</organism>
<comment type="caution">
    <text evidence="1">The sequence shown here is derived from an EMBL/GenBank/DDBJ whole genome shotgun (WGS) entry which is preliminary data.</text>
</comment>
<reference evidence="1 2" key="1">
    <citation type="submission" date="2021-03" db="EMBL/GenBank/DDBJ databases">
        <title>Genomic Encyclopedia of Type Strains, Phase III (KMG-III): the genomes of soil and plant-associated and newly described type strains.</title>
        <authorList>
            <person name="Whitman W."/>
        </authorList>
    </citation>
    <scope>NUCLEOTIDE SEQUENCE [LARGE SCALE GENOMIC DNA]</scope>
    <source>
        <strain evidence="1 2">IMMIB AFH-6</strain>
    </source>
</reference>
<evidence type="ECO:0008006" key="3">
    <source>
        <dbReference type="Google" id="ProtNLM"/>
    </source>
</evidence>
<protein>
    <recommendedName>
        <fullName evidence="3">SGNH hydrolase-type esterase domain-containing protein</fullName>
    </recommendedName>
</protein>
<name>A0ABS4SPZ1_9PROT</name>
<sequence length="375" mass="40946">MTFDWDPTSTTLLGLILLAFVLACEAAVRLACGVPLGLLRNFIRDHRTLMESSTLLRYDPLLGWSLAEPTAAERATMPNLIGAHGIRASSPDRLGVVEGGILAVGDSFTFGSDVLDHESWPAQLEQALGEPVINAACGGWAADQAVLRAEALVPVFKPKTVIVSCSVESVRDTGAATYAGVPKPYFLVEEGRLVHHNNPVPPTSAEAGELGALRAVLGHSYLVVRLMQRLGVAGWSGPAKETRRTDSDPVEVTRLLLRRLRRLGERHGFRTVFVMQYGAFHIVGRHEKPYSWVTRFLDALRADGIEFVDTWPLVHGTYKQGMVPFIKLFQFHDGEFGHMSIEGNRVVADMIADHLRRQDAAPARAMGSDASPIPA</sequence>
<dbReference type="EMBL" id="JAGINP010000015">
    <property type="protein sequence ID" value="MBP2294304.1"/>
    <property type="molecule type" value="Genomic_DNA"/>
</dbReference>
<keyword evidence="2" id="KW-1185">Reference proteome</keyword>
<dbReference type="InterPro" id="IPR036514">
    <property type="entry name" value="SGNH_hydro_sf"/>
</dbReference>
<dbReference type="SUPFAM" id="SSF52266">
    <property type="entry name" value="SGNH hydrolase"/>
    <property type="match status" value="1"/>
</dbReference>
<accession>A0ABS4SPZ1</accession>
<evidence type="ECO:0000313" key="1">
    <source>
        <dbReference type="EMBL" id="MBP2294304.1"/>
    </source>
</evidence>
<dbReference type="RefSeq" id="WP_209768461.1">
    <property type="nucleotide sequence ID" value="NZ_JAGINP010000015.1"/>
</dbReference>
<proteinExistence type="predicted"/>
<evidence type="ECO:0000313" key="2">
    <source>
        <dbReference type="Proteomes" id="UP000781958"/>
    </source>
</evidence>